<keyword evidence="2" id="KW-1003">Cell membrane</keyword>
<dbReference type="PANTHER" id="PTHR30572:SF18">
    <property type="entry name" value="ABC-TYPE MACROLIDE FAMILY EXPORT SYSTEM PERMEASE COMPONENT 2"/>
    <property type="match status" value="1"/>
</dbReference>
<keyword evidence="10" id="KW-1185">Reference proteome</keyword>
<evidence type="ECO:0000256" key="1">
    <source>
        <dbReference type="ARBA" id="ARBA00004651"/>
    </source>
</evidence>
<feature type="transmembrane region" description="Helical" evidence="6">
    <location>
        <begin position="730"/>
        <end position="750"/>
    </location>
</feature>
<evidence type="ECO:0000256" key="3">
    <source>
        <dbReference type="ARBA" id="ARBA00022692"/>
    </source>
</evidence>
<name>H1DJW0_9BACT</name>
<evidence type="ECO:0000256" key="5">
    <source>
        <dbReference type="ARBA" id="ARBA00023136"/>
    </source>
</evidence>
<dbReference type="eggNOG" id="COG0577">
    <property type="taxonomic scope" value="Bacteria"/>
</dbReference>
<organism evidence="9 10">
    <name type="scientific">Odoribacter laneus YIT 12061</name>
    <dbReference type="NCBI Taxonomy" id="742817"/>
    <lineage>
        <taxon>Bacteria</taxon>
        <taxon>Pseudomonadati</taxon>
        <taxon>Bacteroidota</taxon>
        <taxon>Bacteroidia</taxon>
        <taxon>Bacteroidales</taxon>
        <taxon>Odoribacteraceae</taxon>
        <taxon>Odoribacter</taxon>
    </lineage>
</organism>
<dbReference type="GO" id="GO:0022857">
    <property type="term" value="F:transmembrane transporter activity"/>
    <property type="evidence" value="ECO:0007669"/>
    <property type="project" value="TreeGrafter"/>
</dbReference>
<dbReference type="InterPro" id="IPR050250">
    <property type="entry name" value="Macrolide_Exporter_MacB"/>
</dbReference>
<evidence type="ECO:0000256" key="6">
    <source>
        <dbReference type="SAM" id="Phobius"/>
    </source>
</evidence>
<keyword evidence="4 6" id="KW-1133">Transmembrane helix</keyword>
<feature type="transmembrane region" description="Helical" evidence="6">
    <location>
        <begin position="359"/>
        <end position="386"/>
    </location>
</feature>
<evidence type="ECO:0000259" key="7">
    <source>
        <dbReference type="Pfam" id="PF02687"/>
    </source>
</evidence>
<feature type="transmembrane region" description="Helical" evidence="6">
    <location>
        <begin position="646"/>
        <end position="670"/>
    </location>
</feature>
<dbReference type="EMBL" id="ADMC01000027">
    <property type="protein sequence ID" value="EHP45960.1"/>
    <property type="molecule type" value="Genomic_DNA"/>
</dbReference>
<evidence type="ECO:0000256" key="2">
    <source>
        <dbReference type="ARBA" id="ARBA00022475"/>
    </source>
</evidence>
<feature type="domain" description="MacB-like periplasmic core" evidence="8">
    <location>
        <begin position="21"/>
        <end position="191"/>
    </location>
</feature>
<dbReference type="GO" id="GO:0005886">
    <property type="term" value="C:plasma membrane"/>
    <property type="evidence" value="ECO:0007669"/>
    <property type="project" value="UniProtKB-SubCell"/>
</dbReference>
<feature type="transmembrane region" description="Helical" evidence="6">
    <location>
        <begin position="691"/>
        <end position="718"/>
    </location>
</feature>
<dbReference type="PATRIC" id="fig|742817.3.peg.2726"/>
<evidence type="ECO:0000259" key="8">
    <source>
        <dbReference type="Pfam" id="PF12704"/>
    </source>
</evidence>
<feature type="transmembrane region" description="Helical" evidence="6">
    <location>
        <begin position="267"/>
        <end position="286"/>
    </location>
</feature>
<sequence>MMYFSDFRLFFRSLFRNKLYTVITVFGFAVSLTFVLLLSMYIQQELSVDDFHENKERIFRMTGEEGATWGACVGDQLQSVFPEIEAYTRIYKSYSAYAEGRSGGKLPLRVLYVDTTFWNMFTFPLIEGRHFNARNEIVLSVSFARKIFGEESPLGKGLTIGRLSRYTVVGIMPDLSENTHFDPCDIVADFTCLPENWISHNNSASFALYLLEKPGCDLSSKIPAMLTQLKKDFWMYKDHYRKDLFLESLKEVYWSTFSTSFTHHNSWTFIGVLTAIIVVILILALINYNNLSIARAGFRAKESAIKKLLGSNNKVLFRQYIIESMILCFIAFGFCCCLASVVLPWFNDILETHLVISRYFTFFNFMGLLIAMGIIGLIAGVGPAWLTSRFCPVEVMKGSFRKRTKNVYGKILISFQYCMAIILIICTLVIWKQTNFMKNYDLGFTKDNLVWLESKIQASQKEALRNELSRIPGVEKMSYAYGTPLDGGDNNTITDYAGTGKLVSLQRFEVDEHFFDLFDLQIIPTGVAYTPQGIWLNEAAAKAIGTEALPQEIMFFDEKLPVLGIIKNFHIRNLNYQMSPLIVFRLEPELSFSKVLIKISSENQAATFDQIKKTYTRFIEGIPFESGFVDQTINSWYESNARTARLVGFFSIVAIVLSMMGILAMATYFIQQRVKEIGIRRVNGATVREILGMLISGFIKWVVLAFIVACPVACYLMNRWLQEFPYRTELSWWVFALAGSVAFAVALLMVGGQSVKVACENPVKSLQKE</sequence>
<dbReference type="STRING" id="742817.HMPREF9449_02546"/>
<protein>
    <submittedName>
        <fullName evidence="9">Uncharacterized protein</fullName>
    </submittedName>
</protein>
<dbReference type="Proteomes" id="UP000004892">
    <property type="component" value="Unassembled WGS sequence"/>
</dbReference>
<dbReference type="RefSeq" id="WP_009137691.1">
    <property type="nucleotide sequence ID" value="NZ_JH594597.1"/>
</dbReference>
<comment type="caution">
    <text evidence="9">The sequence shown here is derived from an EMBL/GenBank/DDBJ whole genome shotgun (WGS) entry which is preliminary data.</text>
</comment>
<comment type="subcellular location">
    <subcellularLocation>
        <location evidence="1">Cell membrane</location>
        <topology evidence="1">Multi-pass membrane protein</topology>
    </subcellularLocation>
</comment>
<feature type="transmembrane region" description="Helical" evidence="6">
    <location>
        <begin position="20"/>
        <end position="42"/>
    </location>
</feature>
<evidence type="ECO:0000313" key="9">
    <source>
        <dbReference type="EMBL" id="EHP45960.1"/>
    </source>
</evidence>
<feature type="domain" description="ABC3 transporter permease C-terminal" evidence="7">
    <location>
        <begin position="649"/>
        <end position="757"/>
    </location>
</feature>
<dbReference type="Pfam" id="PF02687">
    <property type="entry name" value="FtsX"/>
    <property type="match status" value="2"/>
</dbReference>
<evidence type="ECO:0000313" key="10">
    <source>
        <dbReference type="Proteomes" id="UP000004892"/>
    </source>
</evidence>
<reference evidence="9 10" key="1">
    <citation type="submission" date="2012-01" db="EMBL/GenBank/DDBJ databases">
        <title>The Genome Sequence of Odoribacter laneus YIT 12061.</title>
        <authorList>
            <consortium name="The Broad Institute Genome Sequencing Platform"/>
            <person name="Earl A."/>
            <person name="Ward D."/>
            <person name="Feldgarden M."/>
            <person name="Gevers D."/>
            <person name="Morotomi M."/>
            <person name="Young S.K."/>
            <person name="Zeng Q."/>
            <person name="Gargeya S."/>
            <person name="Fitzgerald M."/>
            <person name="Haas B."/>
            <person name="Abouelleil A."/>
            <person name="Alvarado L."/>
            <person name="Arachchi H.M."/>
            <person name="Berlin A."/>
            <person name="Chapman S.B."/>
            <person name="Gearin G."/>
            <person name="Goldberg J."/>
            <person name="Griggs A."/>
            <person name="Gujja S."/>
            <person name="Hansen M."/>
            <person name="Heiman D."/>
            <person name="Howarth C."/>
            <person name="Larimer J."/>
            <person name="Lui A."/>
            <person name="MacDonald P.J.P."/>
            <person name="McCowen C."/>
            <person name="Montmayeur A."/>
            <person name="Murphy C."/>
            <person name="Neiman D."/>
            <person name="Pearson M."/>
            <person name="Priest M."/>
            <person name="Roberts A."/>
            <person name="Saif S."/>
            <person name="Shea T."/>
            <person name="Sisk P."/>
            <person name="Stolte C."/>
            <person name="Sykes S."/>
            <person name="Wortman J."/>
            <person name="Nusbaum C."/>
            <person name="Birren B."/>
        </authorList>
    </citation>
    <scope>NUCLEOTIDE SEQUENCE [LARGE SCALE GENOMIC DNA]</scope>
    <source>
        <strain evidence="9 10">YIT 12061</strain>
    </source>
</reference>
<dbReference type="Pfam" id="PF12704">
    <property type="entry name" value="MacB_PCD"/>
    <property type="match status" value="1"/>
</dbReference>
<keyword evidence="5 6" id="KW-0472">Membrane</keyword>
<dbReference type="AlphaFoldDB" id="H1DJW0"/>
<feature type="domain" description="ABC3 transporter permease C-terminal" evidence="7">
    <location>
        <begin position="275"/>
        <end position="389"/>
    </location>
</feature>
<gene>
    <name evidence="9" type="ORF">HMPREF9449_02546</name>
</gene>
<dbReference type="PANTHER" id="PTHR30572">
    <property type="entry name" value="MEMBRANE COMPONENT OF TRANSPORTER-RELATED"/>
    <property type="match status" value="1"/>
</dbReference>
<dbReference type="GeneID" id="98070082"/>
<dbReference type="InterPro" id="IPR003838">
    <property type="entry name" value="ABC3_permease_C"/>
</dbReference>
<evidence type="ECO:0000256" key="4">
    <source>
        <dbReference type="ARBA" id="ARBA00022989"/>
    </source>
</evidence>
<feature type="transmembrane region" description="Helical" evidence="6">
    <location>
        <begin position="407"/>
        <end position="431"/>
    </location>
</feature>
<keyword evidence="3 6" id="KW-0812">Transmembrane</keyword>
<accession>H1DJW0</accession>
<dbReference type="InterPro" id="IPR025857">
    <property type="entry name" value="MacB_PCD"/>
</dbReference>
<dbReference type="HOGENOM" id="CLU_008713_1_0_10"/>
<feature type="transmembrane region" description="Helical" evidence="6">
    <location>
        <begin position="326"/>
        <end position="347"/>
    </location>
</feature>
<proteinExistence type="predicted"/>